<dbReference type="SUPFAM" id="SSF109854">
    <property type="entry name" value="DinB/YfiT-like putative metalloenzymes"/>
    <property type="match status" value="1"/>
</dbReference>
<gene>
    <name evidence="2" type="ORF">WCD74_17000</name>
</gene>
<dbReference type="InterPro" id="IPR034660">
    <property type="entry name" value="DinB/YfiT-like"/>
</dbReference>
<keyword evidence="3" id="KW-1185">Reference proteome</keyword>
<dbReference type="InterPro" id="IPR024344">
    <property type="entry name" value="MDMPI_metal-binding"/>
</dbReference>
<keyword evidence="2" id="KW-0413">Isomerase</keyword>
<comment type="caution">
    <text evidence="2">The sequence shown here is derived from an EMBL/GenBank/DDBJ whole genome shotgun (WGS) entry which is preliminary data.</text>
</comment>
<evidence type="ECO:0000313" key="2">
    <source>
        <dbReference type="EMBL" id="MEJ2869478.1"/>
    </source>
</evidence>
<dbReference type="Proteomes" id="UP001385809">
    <property type="component" value="Unassembled WGS sequence"/>
</dbReference>
<evidence type="ECO:0000313" key="3">
    <source>
        <dbReference type="Proteomes" id="UP001385809"/>
    </source>
</evidence>
<dbReference type="Pfam" id="PF11716">
    <property type="entry name" value="MDMPI_N"/>
    <property type="match status" value="2"/>
</dbReference>
<proteinExistence type="predicted"/>
<protein>
    <submittedName>
        <fullName evidence="2">Maleylpyruvate isomerase N-terminal domain-containing protein</fullName>
    </submittedName>
</protein>
<dbReference type="GO" id="GO:0016853">
    <property type="term" value="F:isomerase activity"/>
    <property type="evidence" value="ECO:0007669"/>
    <property type="project" value="UniProtKB-KW"/>
</dbReference>
<feature type="domain" description="Mycothiol-dependent maleylpyruvate isomerase metal-binding" evidence="1">
    <location>
        <begin position="51"/>
        <end position="109"/>
    </location>
</feature>
<name>A0ABU8MQ92_9PSEU</name>
<dbReference type="Gene3D" id="1.20.120.450">
    <property type="entry name" value="dinb family like domain"/>
    <property type="match status" value="2"/>
</dbReference>
<dbReference type="RefSeq" id="WP_337696057.1">
    <property type="nucleotide sequence ID" value="NZ_JBBEGN010000008.1"/>
</dbReference>
<reference evidence="2 3" key="1">
    <citation type="submission" date="2024-03" db="EMBL/GenBank/DDBJ databases">
        <title>Actinomycetospora sp. OC33-EN08, a novel actinomycete isolated from wild orchid (Aerides multiflora).</title>
        <authorList>
            <person name="Suriyachadkun C."/>
        </authorList>
    </citation>
    <scope>NUCLEOTIDE SEQUENCE [LARGE SCALE GENOMIC DNA]</scope>
    <source>
        <strain evidence="2 3">OC33-EN08</strain>
    </source>
</reference>
<sequence length="174" mass="18340">MNPTPDLTPACRTTGALIAALDDAELGLPTPCDEYDVAGLLAHLDLVAGGGAGNEDQRAELPAALERLAVAWGDPAAWEGSTTAGVELPNATWGRIALTEVVVHGWDLARATGRTIAFDDRTLRVTLEHVLDFVPRAPLPQLWGTPMVLPDGAPLLDRIAAATGRRVEVVDPAR</sequence>
<evidence type="ECO:0000259" key="1">
    <source>
        <dbReference type="Pfam" id="PF11716"/>
    </source>
</evidence>
<dbReference type="EMBL" id="JBBEGN010000008">
    <property type="protein sequence ID" value="MEJ2869478.1"/>
    <property type="molecule type" value="Genomic_DNA"/>
</dbReference>
<organism evidence="2 3">
    <name type="scientific">Actinomycetospora aurantiaca</name>
    <dbReference type="NCBI Taxonomy" id="3129233"/>
    <lineage>
        <taxon>Bacteria</taxon>
        <taxon>Bacillati</taxon>
        <taxon>Actinomycetota</taxon>
        <taxon>Actinomycetes</taxon>
        <taxon>Pseudonocardiales</taxon>
        <taxon>Pseudonocardiaceae</taxon>
        <taxon>Actinomycetospora</taxon>
    </lineage>
</organism>
<feature type="domain" description="Mycothiol-dependent maleylpyruvate isomerase metal-binding" evidence="1">
    <location>
        <begin position="8"/>
        <end position="44"/>
    </location>
</feature>
<accession>A0ABU8MQ92</accession>